<feature type="compositionally biased region" description="Polar residues" evidence="1">
    <location>
        <begin position="248"/>
        <end position="278"/>
    </location>
</feature>
<sequence>MSELFDSLNLTTSAGPSSSQQSSSQPSTSKVFWHASPSPGVLRQLANWTPNKSQESPTLPLCTQAFVGELKKLPGALEAQSPLIARDSAKRKKLVDGSRGASRHVSDPTANRVKLREYINLEMSDDDDDDDDEEAQAPRRLLLGDVGESSPESTRRRTMDAGHTGRVREPSSPSQNSSAASRTPLPPLDTTEKDAAHPTISSHRRLDRRPPRRRKKESLIAGLGFTDDSGGATDCMKLFEDLQAAIQGMQNPSRPSTSGSTEAGSVASDQRPTVTFDQGSSGGAAANGGRLTPREGIHRTTSAPSTSRAVPRVQQQQQLRSQSPQQQQHSSGTARDEPLTPNRVFRTVKSDHDVFRPAAHVDSTPTRALQPRPINLPRVEPQAPAEPIKLAAASQHSQPSVHDGHKPRQPVQATATEQVESPAPKPVHMLSTAAHNHTNKTTAAAVAQPSPVKRSARIEAMQQHNTSTGKKLGVRAPSLLSKSVSPHNKPTTPVTRKVGGPSTTTTTTSRTRTTALPLGMSQARQPGLPRSCSQYAPASQSVAPSQHSAHAGPAAPFRPPAIAARVASNVRTPARGAVSKAGQPASSDDSFGDVDDDAAFLALACELEY</sequence>
<feature type="compositionally biased region" description="Basic residues" evidence="1">
    <location>
        <begin position="202"/>
        <end position="216"/>
    </location>
</feature>
<name>E6ZJQ4_SPORE</name>
<feature type="compositionally biased region" description="Low complexity" evidence="1">
    <location>
        <begin position="314"/>
        <end position="331"/>
    </location>
</feature>
<feature type="compositionally biased region" description="Low complexity" evidence="1">
    <location>
        <begin position="502"/>
        <end position="514"/>
    </location>
</feature>
<feature type="compositionally biased region" description="Polar residues" evidence="1">
    <location>
        <begin position="531"/>
        <end position="548"/>
    </location>
</feature>
<feature type="region of interest" description="Disordered" evidence="1">
    <location>
        <begin position="571"/>
        <end position="593"/>
    </location>
</feature>
<dbReference type="eggNOG" id="ENOG502RDUS">
    <property type="taxonomic scope" value="Eukaryota"/>
</dbReference>
<dbReference type="AlphaFoldDB" id="E6ZJQ4"/>
<feature type="region of interest" description="Disordered" evidence="1">
    <location>
        <begin position="481"/>
        <end position="557"/>
    </location>
</feature>
<feature type="compositionally biased region" description="Low complexity" evidence="1">
    <location>
        <begin position="170"/>
        <end position="181"/>
    </location>
</feature>
<proteinExistence type="predicted"/>
<dbReference type="EMBL" id="FQ311430">
    <property type="protein sequence ID" value="CBQ67557.1"/>
    <property type="molecule type" value="Genomic_DNA"/>
</dbReference>
<evidence type="ECO:0000256" key="1">
    <source>
        <dbReference type="SAM" id="MobiDB-lite"/>
    </source>
</evidence>
<dbReference type="HOGENOM" id="CLU_017206_0_0_1"/>
<feature type="compositionally biased region" description="Low complexity" evidence="1">
    <location>
        <begin position="11"/>
        <end position="29"/>
    </location>
</feature>
<feature type="compositionally biased region" description="Polar residues" evidence="1">
    <location>
        <begin position="481"/>
        <end position="494"/>
    </location>
</feature>
<feature type="compositionally biased region" description="Polar residues" evidence="1">
    <location>
        <begin position="299"/>
        <end position="308"/>
    </location>
</feature>
<evidence type="ECO:0000313" key="3">
    <source>
        <dbReference type="Proteomes" id="UP000008867"/>
    </source>
</evidence>
<feature type="region of interest" description="Disordered" evidence="1">
    <location>
        <begin position="246"/>
        <end position="455"/>
    </location>
</feature>
<dbReference type="OrthoDB" id="2552716at2759"/>
<protein>
    <submittedName>
        <fullName evidence="2">Uncharacterized protein</fullName>
    </submittedName>
</protein>
<reference evidence="2 3" key="1">
    <citation type="journal article" date="2010" name="Science">
        <title>Pathogenicity determinants in smut fungi revealed by genome comparison.</title>
        <authorList>
            <person name="Schirawski J."/>
            <person name="Mannhaupt G."/>
            <person name="Muench K."/>
            <person name="Brefort T."/>
            <person name="Schipper K."/>
            <person name="Doehlemann G."/>
            <person name="Di Stasio M."/>
            <person name="Roessel N."/>
            <person name="Mendoza-Mendoza A."/>
            <person name="Pester D."/>
            <person name="Mueller O."/>
            <person name="Winterberg B."/>
            <person name="Meyer E."/>
            <person name="Ghareeb H."/>
            <person name="Wollenberg T."/>
            <person name="Muensterkoetter M."/>
            <person name="Wong P."/>
            <person name="Walter M."/>
            <person name="Stukenbrock E."/>
            <person name="Gueldener U."/>
            <person name="Kahmann R."/>
        </authorList>
    </citation>
    <scope>NUCLEOTIDE SEQUENCE [LARGE SCALE GENOMIC DNA]</scope>
    <source>
        <strain evidence="3">SRZ2</strain>
    </source>
</reference>
<evidence type="ECO:0000313" key="2">
    <source>
        <dbReference type="EMBL" id="CBQ67557.1"/>
    </source>
</evidence>
<feature type="compositionally biased region" description="Low complexity" evidence="1">
    <location>
        <begin position="432"/>
        <end position="447"/>
    </location>
</feature>
<dbReference type="Proteomes" id="UP000008867">
    <property type="component" value="Chromosome 1"/>
</dbReference>
<feature type="compositionally biased region" description="Acidic residues" evidence="1">
    <location>
        <begin position="123"/>
        <end position="135"/>
    </location>
</feature>
<feature type="region of interest" description="Disordered" evidence="1">
    <location>
        <begin position="89"/>
        <end position="109"/>
    </location>
</feature>
<feature type="region of interest" description="Disordered" evidence="1">
    <location>
        <begin position="122"/>
        <end position="232"/>
    </location>
</feature>
<dbReference type="VEuPathDB" id="FungiDB:sr11507"/>
<feature type="region of interest" description="Disordered" evidence="1">
    <location>
        <begin position="1"/>
        <end position="35"/>
    </location>
</feature>
<accession>E6ZJQ4</accession>
<keyword evidence="3" id="KW-1185">Reference proteome</keyword>
<gene>
    <name evidence="2" type="ORF">sr11507</name>
</gene>
<organism evidence="2 3">
    <name type="scientific">Sporisorium reilianum (strain SRZ2)</name>
    <name type="common">Maize head smut fungus</name>
    <dbReference type="NCBI Taxonomy" id="999809"/>
    <lineage>
        <taxon>Eukaryota</taxon>
        <taxon>Fungi</taxon>
        <taxon>Dikarya</taxon>
        <taxon>Basidiomycota</taxon>
        <taxon>Ustilaginomycotina</taxon>
        <taxon>Ustilaginomycetes</taxon>
        <taxon>Ustilaginales</taxon>
        <taxon>Ustilaginaceae</taxon>
        <taxon>Sporisorium</taxon>
    </lineage>
</organism>